<dbReference type="InterPro" id="IPR036236">
    <property type="entry name" value="Znf_C2H2_sf"/>
</dbReference>
<evidence type="ECO:0000259" key="4">
    <source>
        <dbReference type="PROSITE" id="PS50280"/>
    </source>
</evidence>
<dbReference type="InterPro" id="IPR046341">
    <property type="entry name" value="SET_dom_sf"/>
</dbReference>
<dbReference type="Proteomes" id="UP000475862">
    <property type="component" value="Unassembled WGS sequence"/>
</dbReference>
<sequence>MFNLGAKVVATRNINSNICLYELCGQLYPISNDFLKKGINDFSTVTSCINKKDYIFLGPIAFVNHDYQPNLEWYSRTKKLSCVKTVCNIYKGQELTVFYGRVFFGMNNCECQCVTYVNNGTGFFFKEKSIDAKLNLEVNDDQSTDATAKATDVKEFPPTGGNNDGGNYDDSDDCSTSSTRDELFNTDGNTNNTGFIILMLYDNTDSNYKMLSGKNHVNFFPIILGPNEDDQNDSEEDNSNNTISTKDIIKKAMHFIPVPRNDDDDMDVDKLTAIKSNDNAVGLFTFNYCPRHFKRKDNLNRHFRTHFGGETHDCEVCGEQFSFSFNLKQHIHVHHNLNFKRIVCRKCGKTVVDSRALRYHDNRMHTLLKPFVCNCGAAFHAPNDLYRHCRKEGH</sequence>
<evidence type="ECO:0000256" key="2">
    <source>
        <dbReference type="SAM" id="MobiDB-lite"/>
    </source>
</evidence>
<feature type="region of interest" description="Disordered" evidence="2">
    <location>
        <begin position="144"/>
        <end position="185"/>
    </location>
</feature>
<dbReference type="GO" id="GO:0008270">
    <property type="term" value="F:zinc ion binding"/>
    <property type="evidence" value="ECO:0007669"/>
    <property type="project" value="UniProtKB-KW"/>
</dbReference>
<dbReference type="CDD" id="cd10524">
    <property type="entry name" value="SET_Suv4-20-like"/>
    <property type="match status" value="1"/>
</dbReference>
<accession>A0A6G0T9W6</accession>
<dbReference type="PANTHER" id="PTHR12977:SF4">
    <property type="entry name" value="HISTONE-LYSINE N-METHYLTRANSFERASE KMT5B"/>
    <property type="match status" value="1"/>
</dbReference>
<dbReference type="OrthoDB" id="6627536at2759"/>
<dbReference type="InterPro" id="IPR013087">
    <property type="entry name" value="Znf_C2H2_type"/>
</dbReference>
<name>A0A6G0T9W6_APHGL</name>
<evidence type="ECO:0000259" key="3">
    <source>
        <dbReference type="PROSITE" id="PS50157"/>
    </source>
</evidence>
<dbReference type="GO" id="GO:0005634">
    <property type="term" value="C:nucleus"/>
    <property type="evidence" value="ECO:0007669"/>
    <property type="project" value="TreeGrafter"/>
</dbReference>
<keyword evidence="6" id="KW-1185">Reference proteome</keyword>
<gene>
    <name evidence="5" type="ORF">AGLY_012368</name>
</gene>
<feature type="domain" description="C2H2-type" evidence="3">
    <location>
        <begin position="312"/>
        <end position="334"/>
    </location>
</feature>
<dbReference type="EMBL" id="VYZN01000048">
    <property type="protein sequence ID" value="KAE9528793.1"/>
    <property type="molecule type" value="Genomic_DNA"/>
</dbReference>
<dbReference type="Gene3D" id="3.30.160.60">
    <property type="entry name" value="Classic Zinc Finger"/>
    <property type="match status" value="2"/>
</dbReference>
<evidence type="ECO:0008006" key="7">
    <source>
        <dbReference type="Google" id="ProtNLM"/>
    </source>
</evidence>
<reference evidence="5 6" key="1">
    <citation type="submission" date="2019-08" db="EMBL/GenBank/DDBJ databases">
        <title>The genome of the soybean aphid Biotype 1, its phylome, world population structure and adaptation to the North American continent.</title>
        <authorList>
            <person name="Giordano R."/>
            <person name="Donthu R.K."/>
            <person name="Hernandez A.G."/>
            <person name="Wright C.L."/>
            <person name="Zimin A.V."/>
        </authorList>
    </citation>
    <scope>NUCLEOTIDE SEQUENCE [LARGE SCALE GENOMIC DNA]</scope>
    <source>
        <tissue evidence="5">Whole aphids</tissue>
    </source>
</reference>
<dbReference type="PANTHER" id="PTHR12977">
    <property type="entry name" value="SUPPRESSOR OF VARIEGATION 4-20-RELATED"/>
    <property type="match status" value="1"/>
</dbReference>
<keyword evidence="1" id="KW-0862">Zinc</keyword>
<organism evidence="5 6">
    <name type="scientific">Aphis glycines</name>
    <name type="common">Soybean aphid</name>
    <dbReference type="NCBI Taxonomy" id="307491"/>
    <lineage>
        <taxon>Eukaryota</taxon>
        <taxon>Metazoa</taxon>
        <taxon>Ecdysozoa</taxon>
        <taxon>Arthropoda</taxon>
        <taxon>Hexapoda</taxon>
        <taxon>Insecta</taxon>
        <taxon>Pterygota</taxon>
        <taxon>Neoptera</taxon>
        <taxon>Paraneoptera</taxon>
        <taxon>Hemiptera</taxon>
        <taxon>Sternorrhyncha</taxon>
        <taxon>Aphidomorpha</taxon>
        <taxon>Aphidoidea</taxon>
        <taxon>Aphididae</taxon>
        <taxon>Aphidini</taxon>
        <taxon>Aphis</taxon>
        <taxon>Aphis</taxon>
    </lineage>
</organism>
<proteinExistence type="predicted"/>
<dbReference type="InterPro" id="IPR039977">
    <property type="entry name" value="Suv4-20/Set9"/>
</dbReference>
<dbReference type="SUPFAM" id="SSF57667">
    <property type="entry name" value="beta-beta-alpha zinc fingers"/>
    <property type="match status" value="2"/>
</dbReference>
<comment type="caution">
    <text evidence="5">The sequence shown here is derived from an EMBL/GenBank/DDBJ whole genome shotgun (WGS) entry which is preliminary data.</text>
</comment>
<dbReference type="Pfam" id="PF00096">
    <property type="entry name" value="zf-C2H2"/>
    <property type="match status" value="2"/>
</dbReference>
<feature type="domain" description="C2H2-type" evidence="3">
    <location>
        <begin position="284"/>
        <end position="311"/>
    </location>
</feature>
<feature type="domain" description="SET" evidence="4">
    <location>
        <begin position="1"/>
        <end position="100"/>
    </location>
</feature>
<dbReference type="Pfam" id="PF00856">
    <property type="entry name" value="SET"/>
    <property type="match status" value="1"/>
</dbReference>
<dbReference type="SUPFAM" id="SSF82199">
    <property type="entry name" value="SET domain"/>
    <property type="match status" value="1"/>
</dbReference>
<evidence type="ECO:0000313" key="5">
    <source>
        <dbReference type="EMBL" id="KAE9528793.1"/>
    </source>
</evidence>
<dbReference type="PROSITE" id="PS00028">
    <property type="entry name" value="ZINC_FINGER_C2H2_1"/>
    <property type="match status" value="1"/>
</dbReference>
<feature type="domain" description="C2H2-type" evidence="3">
    <location>
        <begin position="342"/>
        <end position="370"/>
    </location>
</feature>
<dbReference type="SMART" id="SM00355">
    <property type="entry name" value="ZnF_C2H2"/>
    <property type="match status" value="4"/>
</dbReference>
<dbReference type="AlphaFoldDB" id="A0A6G0T9W6"/>
<evidence type="ECO:0000256" key="1">
    <source>
        <dbReference type="PROSITE-ProRule" id="PRU00042"/>
    </source>
</evidence>
<dbReference type="PROSITE" id="PS50157">
    <property type="entry name" value="ZINC_FINGER_C2H2_2"/>
    <property type="match status" value="3"/>
</dbReference>
<keyword evidence="1" id="KW-0479">Metal-binding</keyword>
<dbReference type="Gene3D" id="2.170.270.10">
    <property type="entry name" value="SET domain"/>
    <property type="match status" value="1"/>
</dbReference>
<dbReference type="PROSITE" id="PS50280">
    <property type="entry name" value="SET"/>
    <property type="match status" value="1"/>
</dbReference>
<protein>
    <recommendedName>
        <fullName evidence="7">SET domain-containing protein</fullName>
    </recommendedName>
</protein>
<dbReference type="InterPro" id="IPR001214">
    <property type="entry name" value="SET_dom"/>
</dbReference>
<keyword evidence="1" id="KW-0863">Zinc-finger</keyword>
<dbReference type="GO" id="GO:0042799">
    <property type="term" value="F:histone H4K20 methyltransferase activity"/>
    <property type="evidence" value="ECO:0007669"/>
    <property type="project" value="TreeGrafter"/>
</dbReference>
<evidence type="ECO:0000313" key="6">
    <source>
        <dbReference type="Proteomes" id="UP000475862"/>
    </source>
</evidence>